<dbReference type="HOGENOM" id="CLU_2738764_0_0_4"/>
<evidence type="ECO:0000259" key="1">
    <source>
        <dbReference type="Pfam" id="PF12728"/>
    </source>
</evidence>
<dbReference type="EMBL" id="FP475956">
    <property type="protein sequence ID" value="CAZ90059.1"/>
    <property type="molecule type" value="Genomic_DNA"/>
</dbReference>
<dbReference type="InterPro" id="IPR041657">
    <property type="entry name" value="HTH_17"/>
</dbReference>
<dbReference type="KEGG" id="thi:THI_3471"/>
<dbReference type="Pfam" id="PF12728">
    <property type="entry name" value="HTH_17"/>
    <property type="match status" value="1"/>
</dbReference>
<dbReference type="Proteomes" id="UP000078599">
    <property type="component" value="Unassembled WGS sequence"/>
</dbReference>
<reference evidence="2" key="3">
    <citation type="submission" date="2010-07" db="EMBL/GenBank/DDBJ databases">
        <authorList>
            <person name="Genoscope - CEA"/>
        </authorList>
    </citation>
    <scope>NUCLEOTIDE SEQUENCE</scope>
    <source>
        <strain evidence="2">3As</strain>
    </source>
</reference>
<dbReference type="AlphaFoldDB" id="D6CND1"/>
<dbReference type="InterPro" id="IPR009061">
    <property type="entry name" value="DNA-bd_dom_put_sf"/>
</dbReference>
<sequence length="71" mass="8261">MKGIVMNAPMELLKKSDVCELLNISARCLEYMVKEARFPPPVRVGRFNYWSAKAIDRWRARCFGAQENWAP</sequence>
<dbReference type="Proteomes" id="UP000002372">
    <property type="component" value="Chromosome"/>
</dbReference>
<reference evidence="3 5" key="4">
    <citation type="submission" date="2015-03" db="EMBL/GenBank/DDBJ databases">
        <authorList>
            <person name="Regsiter A."/>
            <person name="william w."/>
        </authorList>
    </citation>
    <scope>NUCLEOTIDE SEQUENCE [LARGE SCALE GENOMIC DNA]</scope>
    <source>
        <strain evidence="3 5">CB1</strain>
    </source>
</reference>
<evidence type="ECO:0000313" key="3">
    <source>
        <dbReference type="EMBL" id="CQR37135.1"/>
    </source>
</evidence>
<accession>D6CND1</accession>
<evidence type="ECO:0000313" key="4">
    <source>
        <dbReference type="Proteomes" id="UP000002372"/>
    </source>
</evidence>
<feature type="domain" description="Helix-turn-helix" evidence="1">
    <location>
        <begin position="13"/>
        <end position="61"/>
    </location>
</feature>
<reference key="1">
    <citation type="submission" date="2009-07" db="EMBL/GenBank/DDBJ databases">
        <authorList>
            <person name="Genoscope - CEA"/>
        </authorList>
    </citation>
    <scope>NUCLEOTIDE SEQUENCE</scope>
    <source>
        <strain>3As</strain>
    </source>
</reference>
<keyword evidence="5" id="KW-1185">Reference proteome</keyword>
<dbReference type="eggNOG" id="COG3311">
    <property type="taxonomic scope" value="Bacteria"/>
</dbReference>
<gene>
    <name evidence="2" type="ordered locus">THI_3471</name>
    <name evidence="3" type="ORF">THICB1_70090</name>
</gene>
<name>D6CND1_THIA3</name>
<organism evidence="2 4">
    <name type="scientific">Thiomonas arsenitoxydans (strain DSM 22701 / CIP 110005 / 3As)</name>
    <dbReference type="NCBI Taxonomy" id="426114"/>
    <lineage>
        <taxon>Bacteria</taxon>
        <taxon>Pseudomonadati</taxon>
        <taxon>Pseudomonadota</taxon>
        <taxon>Betaproteobacteria</taxon>
        <taxon>Burkholderiales</taxon>
        <taxon>Thiomonas</taxon>
    </lineage>
</organism>
<protein>
    <recommendedName>
        <fullName evidence="1">Helix-turn-helix domain-containing protein</fullName>
    </recommendedName>
</protein>
<dbReference type="EMBL" id="CTRI01000029">
    <property type="protein sequence ID" value="CQR37135.1"/>
    <property type="molecule type" value="Genomic_DNA"/>
</dbReference>
<reference evidence="4" key="2">
    <citation type="journal article" date="2010" name="PLoS Genet.">
        <title>Structure, function, and evolution of the Thiomonas spp. genome.</title>
        <authorList>
            <person name="Arsene-Ploetze F."/>
            <person name="Koechler S."/>
            <person name="Marchal M."/>
            <person name="Coppee J.Y."/>
            <person name="Chandler M."/>
            <person name="Bonnefoy V."/>
            <person name="Brochier-Armanet C."/>
            <person name="Barakat M."/>
            <person name="Barbe V."/>
            <person name="Battaglia-Brunet F."/>
            <person name="Bruneel O."/>
            <person name="Bryan C.G."/>
            <person name="Cleiss-Arnold J."/>
            <person name="Cruveiller S."/>
            <person name="Erhardt M."/>
            <person name="Heinrich-Salmeron A."/>
            <person name="Hommais F."/>
            <person name="Joulian C."/>
            <person name="Krin E."/>
            <person name="Lieutaud A."/>
            <person name="Lievremont D."/>
            <person name="Michel C."/>
            <person name="Muller D."/>
            <person name="Ortet P."/>
            <person name="Proux C."/>
            <person name="Siguier P."/>
            <person name="Roche D."/>
            <person name="Rouy Z."/>
            <person name="Salvignol G."/>
            <person name="Slyemi D."/>
            <person name="Talla E."/>
            <person name="Weiss S."/>
            <person name="Weissenbach J."/>
            <person name="Medigue C."/>
            <person name="Bertin P.N."/>
        </authorList>
    </citation>
    <scope>NUCLEOTIDE SEQUENCE [LARGE SCALE GENOMIC DNA]</scope>
    <source>
        <strain evidence="4">DSM 22701 / CIP 110005 / 3As</strain>
    </source>
</reference>
<dbReference type="SUPFAM" id="SSF46955">
    <property type="entry name" value="Putative DNA-binding domain"/>
    <property type="match status" value="1"/>
</dbReference>
<proteinExistence type="predicted"/>
<evidence type="ECO:0000313" key="2">
    <source>
        <dbReference type="EMBL" id="CAZ90059.1"/>
    </source>
</evidence>
<evidence type="ECO:0000313" key="5">
    <source>
        <dbReference type="Proteomes" id="UP000078599"/>
    </source>
</evidence>